<evidence type="ECO:0000256" key="1">
    <source>
        <dbReference type="ARBA" id="ARBA00004651"/>
    </source>
</evidence>
<dbReference type="CDD" id="cd07731">
    <property type="entry name" value="ComA-like_MBL-fold"/>
    <property type="match status" value="1"/>
</dbReference>
<feature type="transmembrane region" description="Helical" evidence="6">
    <location>
        <begin position="462"/>
        <end position="481"/>
    </location>
</feature>
<dbReference type="Pfam" id="PF13567">
    <property type="entry name" value="DUF4131"/>
    <property type="match status" value="1"/>
</dbReference>
<feature type="transmembrane region" description="Helical" evidence="6">
    <location>
        <begin position="310"/>
        <end position="327"/>
    </location>
</feature>
<proteinExistence type="predicted"/>
<feature type="transmembrane region" description="Helical" evidence="6">
    <location>
        <begin position="246"/>
        <end position="271"/>
    </location>
</feature>
<dbReference type="GO" id="GO:0030420">
    <property type="term" value="P:establishment of competence for transformation"/>
    <property type="evidence" value="ECO:0007669"/>
    <property type="project" value="InterPro"/>
</dbReference>
<dbReference type="InterPro" id="IPR004797">
    <property type="entry name" value="Competence_ComEC/Rec2"/>
</dbReference>
<feature type="transmembrane region" description="Helical" evidence="6">
    <location>
        <begin position="381"/>
        <end position="402"/>
    </location>
</feature>
<organism evidence="8 9">
    <name type="scientific">Desulfonema magnum</name>
    <dbReference type="NCBI Taxonomy" id="45655"/>
    <lineage>
        <taxon>Bacteria</taxon>
        <taxon>Pseudomonadati</taxon>
        <taxon>Thermodesulfobacteriota</taxon>
        <taxon>Desulfobacteria</taxon>
        <taxon>Desulfobacterales</taxon>
        <taxon>Desulfococcaceae</taxon>
        <taxon>Desulfonema</taxon>
    </lineage>
</organism>
<feature type="transmembrane region" description="Helical" evidence="6">
    <location>
        <begin position="408"/>
        <end position="428"/>
    </location>
</feature>
<dbReference type="Pfam" id="PF03772">
    <property type="entry name" value="Competence"/>
    <property type="match status" value="1"/>
</dbReference>
<keyword evidence="4 6" id="KW-1133">Transmembrane helix</keyword>
<keyword evidence="3 6" id="KW-0812">Transmembrane</keyword>
<sequence>MDKFRPRPVIYLLLALIVGILSGSAFPDHRILTGFVILICVSFIVRWLIQKKPAFLWLVLFCFAWGYFSVQPFASPRFPPNHVINFTDKYKWLIIGVIDEKPIKSENRLKFNLEVETLGSNRTPVTGKIRVSTSGNVPELSRGDKISFVAMVKSIRNFGNPGGFDYERYMAFKRVWATAYVHESYGIDILEKGPEKGRLEDFRGKISALIDETKPGKHIGILKAMIIGDKGEISQSLREDFSRAGIAHLLAISGLHIGIIAGLAFIFFQWLLSYFQFSFWDGWPIKGAAFFSLFPILAYGFLADMSASGATQRAVIMTVVYLVAILIENKHDPINTLGIAAMVILIADTPSLFSVSFQLSFSAVLSIIYGQSKIPKDCRGGKLFSAFLVSLFTIIGTLPFIMLYYQNVTLVGLFANFVFVPVIGFVVIPLGLLSVLLYLFSAQAASVCIHISAFVLKNTLEIVTPTYFEIFAFYILAWAILNRISIRPEASDEKNRFARKRATSIAAILIFVFIGDAYYWLNQRFWHDDLRVTVIDVGQGSSALVETPGGECFLFDGGGFPEGSVFDVGERILAPLLLKKRIKTIDTIVLSHSDSDHLNGLLYIVDHFNVRSVWKNNNECDETNYFRFLELIQENGIYTPEFKDIIGEHEIKRGCAVVLYPPEDFIEKQEKEPWRKKPNNTSVVVKVTFESVSFLFPGDIEAEAEQELVEMAGDKLKSTVLVAPHHGSKTSSTDAFLDAVNPEYVIVSAGWNNRFHLPHPSVIKKYEERGYQIFRTDESGAISVSTDGERVVIEPYYQKVENLPDSPL</sequence>
<keyword evidence="9" id="KW-1185">Reference proteome</keyword>
<dbReference type="InterPro" id="IPR004477">
    <property type="entry name" value="ComEC_N"/>
</dbReference>
<dbReference type="Gene3D" id="3.60.15.10">
    <property type="entry name" value="Ribonuclease Z/Hydroxyacylglutathione hydrolase-like"/>
    <property type="match status" value="1"/>
</dbReference>
<dbReference type="Proteomes" id="UP000663722">
    <property type="component" value="Chromosome"/>
</dbReference>
<evidence type="ECO:0000256" key="3">
    <source>
        <dbReference type="ARBA" id="ARBA00022692"/>
    </source>
</evidence>
<dbReference type="PANTHER" id="PTHR30619:SF1">
    <property type="entry name" value="RECOMBINATION PROTEIN 2"/>
    <property type="match status" value="1"/>
</dbReference>
<gene>
    <name evidence="8" type="ORF">dnm_022280</name>
</gene>
<feature type="transmembrane region" description="Helical" evidence="6">
    <location>
        <begin position="502"/>
        <end position="521"/>
    </location>
</feature>
<evidence type="ECO:0000256" key="5">
    <source>
        <dbReference type="ARBA" id="ARBA00023136"/>
    </source>
</evidence>
<feature type="transmembrane region" description="Helical" evidence="6">
    <location>
        <begin position="31"/>
        <end position="49"/>
    </location>
</feature>
<dbReference type="SUPFAM" id="SSF56281">
    <property type="entry name" value="Metallo-hydrolase/oxidoreductase"/>
    <property type="match status" value="1"/>
</dbReference>
<reference evidence="8" key="1">
    <citation type="journal article" date="2021" name="Microb. Physiol.">
        <title>Proteogenomic Insights into the Physiology of Marine, Sulfate-Reducing, Filamentous Desulfonema limicola and Desulfonema magnum.</title>
        <authorList>
            <person name="Schnaars V."/>
            <person name="Wohlbrand L."/>
            <person name="Scheve S."/>
            <person name="Hinrichs C."/>
            <person name="Reinhardt R."/>
            <person name="Rabus R."/>
        </authorList>
    </citation>
    <scope>NUCLEOTIDE SEQUENCE</scope>
    <source>
        <strain evidence="8">4be13</strain>
    </source>
</reference>
<feature type="transmembrane region" description="Helical" evidence="6">
    <location>
        <begin position="283"/>
        <end position="303"/>
    </location>
</feature>
<dbReference type="InterPro" id="IPR036866">
    <property type="entry name" value="RibonucZ/Hydroxyglut_hydro"/>
</dbReference>
<comment type="subcellular location">
    <subcellularLocation>
        <location evidence="1">Cell membrane</location>
        <topology evidence="1">Multi-pass membrane protein</topology>
    </subcellularLocation>
</comment>
<dbReference type="Pfam" id="PF00753">
    <property type="entry name" value="Lactamase_B"/>
    <property type="match status" value="1"/>
</dbReference>
<dbReference type="EMBL" id="CP061800">
    <property type="protein sequence ID" value="QTA86207.1"/>
    <property type="molecule type" value="Genomic_DNA"/>
</dbReference>
<name>A0A975BJ14_9BACT</name>
<feature type="domain" description="Metallo-beta-lactamase" evidence="7">
    <location>
        <begin position="539"/>
        <end position="751"/>
    </location>
</feature>
<keyword evidence="5 6" id="KW-0472">Membrane</keyword>
<dbReference type="NCBIfam" id="TIGR00360">
    <property type="entry name" value="ComEC_N-term"/>
    <property type="match status" value="1"/>
</dbReference>
<evidence type="ECO:0000313" key="8">
    <source>
        <dbReference type="EMBL" id="QTA86207.1"/>
    </source>
</evidence>
<protein>
    <submittedName>
        <fullName evidence="8">DNA internalization-related competence protein, ComEC/Rec2-like</fullName>
    </submittedName>
</protein>
<feature type="transmembrane region" description="Helical" evidence="6">
    <location>
        <begin position="55"/>
        <end position="74"/>
    </location>
</feature>
<dbReference type="AlphaFoldDB" id="A0A975BJ14"/>
<feature type="transmembrane region" description="Helical" evidence="6">
    <location>
        <begin position="339"/>
        <end position="369"/>
    </location>
</feature>
<accession>A0A975BJ14</accession>
<evidence type="ECO:0000256" key="4">
    <source>
        <dbReference type="ARBA" id="ARBA00022989"/>
    </source>
</evidence>
<dbReference type="NCBIfam" id="TIGR00361">
    <property type="entry name" value="ComEC_Rec2"/>
    <property type="match status" value="1"/>
</dbReference>
<feature type="transmembrane region" description="Helical" evidence="6">
    <location>
        <begin position="6"/>
        <end position="24"/>
    </location>
</feature>
<dbReference type="KEGG" id="dmm:dnm_022280"/>
<evidence type="ECO:0000259" key="7">
    <source>
        <dbReference type="SMART" id="SM00849"/>
    </source>
</evidence>
<dbReference type="SMART" id="SM00849">
    <property type="entry name" value="Lactamase_B"/>
    <property type="match status" value="1"/>
</dbReference>
<evidence type="ECO:0000256" key="2">
    <source>
        <dbReference type="ARBA" id="ARBA00022475"/>
    </source>
</evidence>
<evidence type="ECO:0000313" key="9">
    <source>
        <dbReference type="Proteomes" id="UP000663722"/>
    </source>
</evidence>
<dbReference type="PANTHER" id="PTHR30619">
    <property type="entry name" value="DNA INTERNALIZATION/COMPETENCE PROTEIN COMEC/REC2"/>
    <property type="match status" value="1"/>
</dbReference>
<evidence type="ECO:0000256" key="6">
    <source>
        <dbReference type="SAM" id="Phobius"/>
    </source>
</evidence>
<dbReference type="RefSeq" id="WP_207681944.1">
    <property type="nucleotide sequence ID" value="NZ_CP061800.1"/>
</dbReference>
<dbReference type="InterPro" id="IPR052159">
    <property type="entry name" value="Competence_DNA_uptake"/>
</dbReference>
<keyword evidence="2" id="KW-1003">Cell membrane</keyword>
<dbReference type="InterPro" id="IPR025405">
    <property type="entry name" value="DUF4131"/>
</dbReference>
<dbReference type="InterPro" id="IPR001279">
    <property type="entry name" value="Metallo-B-lactamas"/>
</dbReference>
<dbReference type="GO" id="GO:0005886">
    <property type="term" value="C:plasma membrane"/>
    <property type="evidence" value="ECO:0007669"/>
    <property type="project" value="UniProtKB-SubCell"/>
</dbReference>
<dbReference type="InterPro" id="IPR035681">
    <property type="entry name" value="ComA-like_MBL"/>
</dbReference>